<dbReference type="Gene3D" id="3.30.505.50">
    <property type="entry name" value="Sigma 54 modulation/S30EA ribosomal protein, C-terminal domain"/>
    <property type="match status" value="1"/>
</dbReference>
<dbReference type="Proteomes" id="UP000519439">
    <property type="component" value="Unassembled WGS sequence"/>
</dbReference>
<sequence>MTLRVSGKNIDIGEALRSQVQTRVAGVLSKYFDGGYSGHVTVARDGSGFRTDCVLHLTSGMTLEASGAAGDAYASFDQTAARIENRLRRYKQRLKDRPASASGRAEAGIEVPYAVLEAPSDEAVEEENYHPIVVAETTKPLHRLSVSDAVMQLDLTGSAAVVFIHASTGRMNVVYRRGDGAIGWVDPPLAQP</sequence>
<evidence type="ECO:0000313" key="7">
    <source>
        <dbReference type="Proteomes" id="UP000519439"/>
    </source>
</evidence>
<dbReference type="EMBL" id="JACIDC010000001">
    <property type="protein sequence ID" value="MBB4038798.1"/>
    <property type="molecule type" value="Genomic_DNA"/>
</dbReference>
<comment type="function">
    <text evidence="4">Required for dimerization of active 70S ribosomes into 100S ribosomes in stationary phase; 100S ribosomes are translationally inactive and sometimes present during exponential growth.</text>
</comment>
<dbReference type="Gene3D" id="3.30.160.100">
    <property type="entry name" value="Ribosome hibernation promotion factor-like"/>
    <property type="match status" value="1"/>
</dbReference>
<name>A0A7W6IC90_9HYPH</name>
<gene>
    <name evidence="4" type="primary">hpf</name>
    <name evidence="6" type="ORF">GGR34_000427</name>
</gene>
<dbReference type="InterPro" id="IPR003489">
    <property type="entry name" value="RHF/RaiA"/>
</dbReference>
<keyword evidence="7" id="KW-1185">Reference proteome</keyword>
<comment type="subcellular location">
    <subcellularLocation>
        <location evidence="4">Cytoplasm</location>
    </subcellularLocation>
</comment>
<evidence type="ECO:0000256" key="3">
    <source>
        <dbReference type="ARBA" id="ARBA00041148"/>
    </source>
</evidence>
<dbReference type="GO" id="GO:0043024">
    <property type="term" value="F:ribosomal small subunit binding"/>
    <property type="evidence" value="ECO:0007669"/>
    <property type="project" value="TreeGrafter"/>
</dbReference>
<dbReference type="NCBIfam" id="TIGR00741">
    <property type="entry name" value="yfiA"/>
    <property type="match status" value="1"/>
</dbReference>
<organism evidence="6 7">
    <name type="scientific">Microvirga flocculans</name>
    <dbReference type="NCBI Taxonomy" id="217168"/>
    <lineage>
        <taxon>Bacteria</taxon>
        <taxon>Pseudomonadati</taxon>
        <taxon>Pseudomonadota</taxon>
        <taxon>Alphaproteobacteria</taxon>
        <taxon>Hyphomicrobiales</taxon>
        <taxon>Methylobacteriaceae</taxon>
        <taxon>Microvirga</taxon>
    </lineage>
</organism>
<dbReference type="CDD" id="cd00552">
    <property type="entry name" value="RaiA"/>
    <property type="match status" value="1"/>
</dbReference>
<evidence type="ECO:0000256" key="1">
    <source>
        <dbReference type="ARBA" id="ARBA00022845"/>
    </source>
</evidence>
<protein>
    <recommendedName>
        <fullName evidence="3 4">Ribosome hibernation promoting factor</fullName>
        <shortName evidence="4">HPF</shortName>
    </recommendedName>
</protein>
<dbReference type="SUPFAM" id="SSF69754">
    <property type="entry name" value="Ribosome binding protein Y (YfiA homologue)"/>
    <property type="match status" value="1"/>
</dbReference>
<dbReference type="GO" id="GO:0045900">
    <property type="term" value="P:negative regulation of translational elongation"/>
    <property type="evidence" value="ECO:0007669"/>
    <property type="project" value="TreeGrafter"/>
</dbReference>
<evidence type="ECO:0000313" key="6">
    <source>
        <dbReference type="EMBL" id="MBB4038798.1"/>
    </source>
</evidence>
<dbReference type="InterPro" id="IPR032528">
    <property type="entry name" value="Ribosom_S30AE_C"/>
</dbReference>
<evidence type="ECO:0000256" key="4">
    <source>
        <dbReference type="HAMAP-Rule" id="MF_00839"/>
    </source>
</evidence>
<comment type="similarity">
    <text evidence="4">Belongs to the HPF/YfiA ribosome-associated protein family. Long HPF subfamily.</text>
</comment>
<evidence type="ECO:0000256" key="2">
    <source>
        <dbReference type="ARBA" id="ARBA00038695"/>
    </source>
</evidence>
<keyword evidence="1 4" id="KW-0810">Translation regulation</keyword>
<comment type="subunit">
    <text evidence="4">Interacts with 100S ribosomes.</text>
</comment>
<proteinExistence type="inferred from homology"/>
<evidence type="ECO:0000259" key="5">
    <source>
        <dbReference type="Pfam" id="PF16321"/>
    </source>
</evidence>
<dbReference type="RefSeq" id="WP_027314432.1">
    <property type="nucleotide sequence ID" value="NZ_JACIDC010000001.1"/>
</dbReference>
<dbReference type="InterPro" id="IPR034694">
    <property type="entry name" value="HPF_long/plastid"/>
</dbReference>
<keyword evidence="4" id="KW-0963">Cytoplasm</keyword>
<dbReference type="InterPro" id="IPR036567">
    <property type="entry name" value="RHF-like"/>
</dbReference>
<dbReference type="InterPro" id="IPR038416">
    <property type="entry name" value="Ribosom_S30AE_C_sf"/>
</dbReference>
<accession>A0A7W6IC90</accession>
<dbReference type="InterPro" id="IPR050574">
    <property type="entry name" value="HPF/YfiA_ribosome-assoc"/>
</dbReference>
<dbReference type="PANTHER" id="PTHR33231:SF1">
    <property type="entry name" value="30S RIBOSOMAL PROTEIN"/>
    <property type="match status" value="1"/>
</dbReference>
<comment type="caution">
    <text evidence="6">The sequence shown here is derived from an EMBL/GenBank/DDBJ whole genome shotgun (WGS) entry which is preliminary data.</text>
</comment>
<reference evidence="6 7" key="1">
    <citation type="submission" date="2020-08" db="EMBL/GenBank/DDBJ databases">
        <title>Genomic Encyclopedia of Type Strains, Phase IV (KMG-IV): sequencing the most valuable type-strain genomes for metagenomic binning, comparative biology and taxonomic classification.</title>
        <authorList>
            <person name="Goeker M."/>
        </authorList>
    </citation>
    <scope>NUCLEOTIDE SEQUENCE [LARGE SCALE GENOMIC DNA]</scope>
    <source>
        <strain evidence="6 7">DSM 15743</strain>
    </source>
</reference>
<dbReference type="AlphaFoldDB" id="A0A7W6IC90"/>
<dbReference type="Pfam" id="PF02482">
    <property type="entry name" value="Ribosomal_S30AE"/>
    <property type="match status" value="1"/>
</dbReference>
<dbReference type="Pfam" id="PF16321">
    <property type="entry name" value="Ribosom_S30AE_C"/>
    <property type="match status" value="1"/>
</dbReference>
<comment type="subunit">
    <text evidence="2">Associates exclusively with 100S ribosomes, which are dimers of 70S ribosomes.</text>
</comment>
<dbReference type="GO" id="GO:0022627">
    <property type="term" value="C:cytosolic small ribosomal subunit"/>
    <property type="evidence" value="ECO:0007669"/>
    <property type="project" value="TreeGrafter"/>
</dbReference>
<dbReference type="HAMAP" id="MF_00839">
    <property type="entry name" value="HPF"/>
    <property type="match status" value="1"/>
</dbReference>
<dbReference type="PANTHER" id="PTHR33231">
    <property type="entry name" value="30S RIBOSOMAL PROTEIN"/>
    <property type="match status" value="1"/>
</dbReference>
<feature type="domain" description="Sigma 54 modulation/S30EA ribosomal protein C-terminal" evidence="5">
    <location>
        <begin position="131"/>
        <end position="183"/>
    </location>
</feature>